<organism evidence="1">
    <name type="scientific">Siphoviridae sp. ctPJ52</name>
    <dbReference type="NCBI Taxonomy" id="2825483"/>
    <lineage>
        <taxon>Viruses</taxon>
        <taxon>Duplodnaviria</taxon>
        <taxon>Heunggongvirae</taxon>
        <taxon>Uroviricota</taxon>
        <taxon>Caudoviricetes</taxon>
    </lineage>
</organism>
<accession>A0A8S5US52</accession>
<dbReference type="EMBL" id="BK016131">
    <property type="protein sequence ID" value="DAF97311.1"/>
    <property type="molecule type" value="Genomic_DNA"/>
</dbReference>
<proteinExistence type="predicted"/>
<evidence type="ECO:0000313" key="1">
    <source>
        <dbReference type="EMBL" id="DAF97311.1"/>
    </source>
</evidence>
<sequence>MNIKELAKQAIDNSETLDASNEAKKRTAVAFINRGLIESRQCTFETLPTKEIDETIEEVLHDN</sequence>
<reference evidence="1" key="1">
    <citation type="journal article" date="2021" name="Proc. Natl. Acad. Sci. U.S.A.">
        <title>A Catalog of Tens of Thousands of Viruses from Human Metagenomes Reveals Hidden Associations with Chronic Diseases.</title>
        <authorList>
            <person name="Tisza M.J."/>
            <person name="Buck C.B."/>
        </authorList>
    </citation>
    <scope>NUCLEOTIDE SEQUENCE</scope>
    <source>
        <strain evidence="1">CtPJ52</strain>
    </source>
</reference>
<protein>
    <submittedName>
        <fullName evidence="1">Uncharacterized protein</fullName>
    </submittedName>
</protein>
<name>A0A8S5US52_9CAUD</name>